<keyword evidence="2" id="KW-0677">Repeat</keyword>
<dbReference type="InterPro" id="IPR012334">
    <property type="entry name" value="Pectin_lyas_fold"/>
</dbReference>
<reference evidence="8" key="1">
    <citation type="submission" date="2021-01" db="EMBL/GenBank/DDBJ databases">
        <authorList>
            <person name="Corre E."/>
            <person name="Pelletier E."/>
            <person name="Niang G."/>
            <person name="Scheremetjew M."/>
            <person name="Finn R."/>
            <person name="Kale V."/>
            <person name="Holt S."/>
            <person name="Cochrane G."/>
            <person name="Meng A."/>
            <person name="Brown T."/>
            <person name="Cohen L."/>
        </authorList>
    </citation>
    <scope>NUCLEOTIDE SEQUENCE</scope>
    <source>
        <strain evidence="8">NIES-381</strain>
    </source>
</reference>
<dbReference type="SUPFAM" id="SSF47473">
    <property type="entry name" value="EF-hand"/>
    <property type="match status" value="1"/>
</dbReference>
<dbReference type="Pfam" id="PF13229">
    <property type="entry name" value="Beta_helix"/>
    <property type="match status" value="1"/>
</dbReference>
<feature type="repeat" description="ANK" evidence="5">
    <location>
        <begin position="1250"/>
        <end position="1282"/>
    </location>
</feature>
<dbReference type="InterPro" id="IPR011050">
    <property type="entry name" value="Pectin_lyase_fold/virulence"/>
</dbReference>
<evidence type="ECO:0000256" key="1">
    <source>
        <dbReference type="ARBA" id="ARBA00016512"/>
    </source>
</evidence>
<feature type="repeat" description="ANK" evidence="5">
    <location>
        <begin position="1351"/>
        <end position="1383"/>
    </location>
</feature>
<sequence>MATTLPRLQSGKNISQKQTQGLSPIQIRALAKVFANADLDYDGKVDRDELHLLLEEMGYVASLANVNAIMDLLDTDGDGVITQAEFLAGSATTHNIVNAAPKIDTPRNTRDEQKGKKGTKAVADGQLEASLKAFLDENHVFEPWVLDFCVEDGMTLKELIELSYDPHHINGWMTEAGLGIEAKRRVTRSLSLKRNFMCYHSKKVAIVVSVGAYDNGFVCQPRSAGEDGAFLVDALTSQGYAAHYLHTTSEEKGSQPTTMNILMHIRAVGAALATYDENELDQRTVLLFLIGNGIRDQHGETYFMPKEFEMGKPIHEGMAVNSLLSLLPGNANVCYFVDMGVMYDYKKSEVDKPQYALQESDSQAIVALSPIDLFRFQQPSGGGLLTSHMVQCLKKESKLLASDFTTFLTKQKWATLKAPMQGRSKGKEFDTVCLQDGPTLKYSASPQVHVSCVLDGTGNQSIDNESQQVTQSLLREAGSLSYVDSVYTGMVGIVLKGDLKTATQPGGSWSKVASQINHLTGTEDPSFVVKQGWTKGEWVLVVSIGFASQLNESASGDGAQVRNLNVVHQSKRRVTGNNATKGKKPTSTKRPAKPKAGAKPAAAAPSPPPEADSPKHSAEHLKLVKKCNDFIASLSPMISNGQLQIGGLDVTMAGLYHDLHYTVNIDDSLKLEAAFKKGSFATSRVMSCRVLPQRPEPNAGVISHSGTDIYVAMLNAAAQASIESIQHQLLHEPSQVEPEERIVEHNIREGRTKELFDLLRECRSGDIVEISGKWKGPLTLDRAGVTLRAKGPTTITNDGDKSVALIFRGNCRAIGFTIISTNDQPAVSVEFGAPEILKCDIHSKKGVGINCRPLVDPVVRGCNVHDCGKAGVVIDGGMGWFLETSFDRCAMGATMCGQPMMNGPLFEECSMCRNEGVGIMLEKQAQARFRGCTISRNKTPGIILEKDAYAAVYRCYIRDNESCGIRILEYSGIRLEDSELSGNIENEIIIDRANTRPVQFFRNRFYKTNKSMKSAEVAIDLTNAKPVIHGNDFEGYRVCVLVRGACRDTKIQLNRSSPMKDPDSLLIRDSSKYDNVEKGNVQFNEFYKEGPADPLHLSNRNLPITSYGLLEATAAGYCSVVRRLIADGANPNIPGKENPLLMAARAQAEAMVLLLLDSKCNPNVQDSSGWTPLHCAMSGYNLPLVRMLLDNGADCHIADSNGLTPVLVALDSAFIPGLQLLVSNTPARKSEFGGRGINPKKVDPDATVKSGHTLMATAARLGKVQVMDLLLECQADINLGCETNNETPLYMATRYGQVEAMKWLLDRGADPNVQTTEGDCPLIMSTGIDSASTVHLLLDKGADVRMETSLRHFTALHLAASLGNLAFIQVLVDKGADANARTKLGRTPLHLAAMFRQPKAVALLLKSGADRTIEDSEGCTALMYAQAEVYDMLVDHHEEKLMKWCLSTESKVPFEKALKHASAQELSKKNFRGISLFYQSVLFGNRSAAAFLQEKHAEGNTSNKEGVSAYLWASWAGGDAMHKMMENYTIKKKNRDVECIQRLEEAAKESPGSADIVKWSLAFCMKVQSSAPDGWILNPTFPYPQTDIVQLRTWLEECIDNITYEGVTKINFKGGEGTLFDYLDNCRIYAKPPISNMDQLLWDARYHVMNRVCNGDRTPAVHQFVLNLFSQPREIYEQVFKAFKTTDAEALALWSPLLQALHAALKDVSTKPAGPVYMVHTSLLEPPLNRSSIMPPYIIPFQPGTQINFNAPTWATEDAVIAQGMSPPEHGTLFVIHGKTCKNISQWSCHPQLGQVLFEAGSSFVIDKVYQNGDKEYAIWRKGWVARVGPSRMPAVVVEMTEL</sequence>
<evidence type="ECO:0000256" key="5">
    <source>
        <dbReference type="PROSITE-ProRule" id="PRU00023"/>
    </source>
</evidence>
<dbReference type="SUPFAM" id="SSF51126">
    <property type="entry name" value="Pectin lyase-like"/>
    <property type="match status" value="1"/>
</dbReference>
<dbReference type="SMART" id="SM00710">
    <property type="entry name" value="PbH1"/>
    <property type="match status" value="4"/>
</dbReference>
<dbReference type="Pfam" id="PF13499">
    <property type="entry name" value="EF-hand_7"/>
    <property type="match status" value="1"/>
</dbReference>
<proteinExistence type="predicted"/>
<dbReference type="InterPro" id="IPR002048">
    <property type="entry name" value="EF_hand_dom"/>
</dbReference>
<dbReference type="PANTHER" id="PTHR24198">
    <property type="entry name" value="ANKYRIN REPEAT AND PROTEIN KINASE DOMAIN-CONTAINING PROTEIN"/>
    <property type="match status" value="1"/>
</dbReference>
<evidence type="ECO:0000256" key="4">
    <source>
        <dbReference type="ARBA" id="ARBA00023043"/>
    </source>
</evidence>
<dbReference type="InterPro" id="IPR011992">
    <property type="entry name" value="EF-hand-dom_pair"/>
</dbReference>
<dbReference type="InterPro" id="IPR006626">
    <property type="entry name" value="PbH1"/>
</dbReference>
<dbReference type="GO" id="GO:0005509">
    <property type="term" value="F:calcium ion binding"/>
    <property type="evidence" value="ECO:0007669"/>
    <property type="project" value="InterPro"/>
</dbReference>
<feature type="repeat" description="ANK" evidence="5">
    <location>
        <begin position="1168"/>
        <end position="1200"/>
    </location>
</feature>
<keyword evidence="3" id="KW-0106">Calcium</keyword>
<dbReference type="Gene3D" id="1.25.40.20">
    <property type="entry name" value="Ankyrin repeat-containing domain"/>
    <property type="match status" value="3"/>
</dbReference>
<dbReference type="InterPro" id="IPR002110">
    <property type="entry name" value="Ankyrin_rpt"/>
</dbReference>
<evidence type="ECO:0000259" key="7">
    <source>
        <dbReference type="PROSITE" id="PS50222"/>
    </source>
</evidence>
<dbReference type="Gene3D" id="3.90.176.10">
    <property type="entry name" value="Toxin ADP-ribosyltransferase, Chain A, domain 1"/>
    <property type="match status" value="1"/>
</dbReference>
<feature type="domain" description="EF-hand" evidence="7">
    <location>
        <begin position="25"/>
        <end position="60"/>
    </location>
</feature>
<evidence type="ECO:0000313" key="8">
    <source>
        <dbReference type="EMBL" id="CAD9020353.1"/>
    </source>
</evidence>
<dbReference type="EMBL" id="HBGA01084425">
    <property type="protein sequence ID" value="CAD9020353.1"/>
    <property type="molecule type" value="Transcribed_RNA"/>
</dbReference>
<dbReference type="Gene3D" id="2.160.20.10">
    <property type="entry name" value="Single-stranded right-handed beta-helix, Pectin lyase-like"/>
    <property type="match status" value="1"/>
</dbReference>
<dbReference type="Pfam" id="PF13637">
    <property type="entry name" value="Ank_4"/>
    <property type="match status" value="1"/>
</dbReference>
<feature type="repeat" description="ANK" evidence="5">
    <location>
        <begin position="1317"/>
        <end position="1349"/>
    </location>
</feature>
<dbReference type="InterPro" id="IPR018247">
    <property type="entry name" value="EF_Hand_1_Ca_BS"/>
</dbReference>
<evidence type="ECO:0000256" key="2">
    <source>
        <dbReference type="ARBA" id="ARBA00022737"/>
    </source>
</evidence>
<feature type="region of interest" description="Disordered" evidence="6">
    <location>
        <begin position="568"/>
        <end position="617"/>
    </location>
</feature>
<feature type="repeat" description="ANK" evidence="5">
    <location>
        <begin position="1384"/>
        <end position="1416"/>
    </location>
</feature>
<feature type="repeat" description="ANK" evidence="5">
    <location>
        <begin position="1284"/>
        <end position="1316"/>
    </location>
</feature>
<keyword evidence="4 5" id="KW-0040">ANK repeat</keyword>
<dbReference type="SUPFAM" id="SSF48403">
    <property type="entry name" value="Ankyrin repeat"/>
    <property type="match status" value="1"/>
</dbReference>
<accession>A0A7S1IR73</accession>
<dbReference type="Gene3D" id="1.10.238.10">
    <property type="entry name" value="EF-hand"/>
    <property type="match status" value="1"/>
</dbReference>
<dbReference type="Pfam" id="PF12796">
    <property type="entry name" value="Ank_2"/>
    <property type="match status" value="2"/>
</dbReference>
<dbReference type="SMART" id="SM00054">
    <property type="entry name" value="EFh"/>
    <property type="match status" value="2"/>
</dbReference>
<dbReference type="SMART" id="SM00248">
    <property type="entry name" value="ANK"/>
    <property type="match status" value="9"/>
</dbReference>
<name>A0A7S1IR73_9EUGL</name>
<gene>
    <name evidence="8" type="ORF">EGYM00392_LOCUS31467</name>
</gene>
<evidence type="ECO:0000256" key="6">
    <source>
        <dbReference type="SAM" id="MobiDB-lite"/>
    </source>
</evidence>
<dbReference type="PROSITE" id="PS50088">
    <property type="entry name" value="ANK_REPEAT"/>
    <property type="match status" value="6"/>
</dbReference>
<feature type="compositionally biased region" description="Basic residues" evidence="6">
    <location>
        <begin position="581"/>
        <end position="593"/>
    </location>
</feature>
<dbReference type="CDD" id="cd00051">
    <property type="entry name" value="EFh"/>
    <property type="match status" value="1"/>
</dbReference>
<dbReference type="PROSITE" id="PS00018">
    <property type="entry name" value="EF_HAND_1"/>
    <property type="match status" value="1"/>
</dbReference>
<evidence type="ECO:0000256" key="3">
    <source>
        <dbReference type="ARBA" id="ARBA00022837"/>
    </source>
</evidence>
<dbReference type="PANTHER" id="PTHR24198:SF165">
    <property type="entry name" value="ANKYRIN REPEAT-CONTAINING PROTEIN-RELATED"/>
    <property type="match status" value="1"/>
</dbReference>
<dbReference type="InterPro" id="IPR036770">
    <property type="entry name" value="Ankyrin_rpt-contain_sf"/>
</dbReference>
<dbReference type="InterPro" id="IPR039448">
    <property type="entry name" value="Beta_helix"/>
</dbReference>
<dbReference type="PROSITE" id="PS50222">
    <property type="entry name" value="EF_HAND_2"/>
    <property type="match status" value="2"/>
</dbReference>
<organism evidence="8">
    <name type="scientific">Eutreptiella gymnastica</name>
    <dbReference type="NCBI Taxonomy" id="73025"/>
    <lineage>
        <taxon>Eukaryota</taxon>
        <taxon>Discoba</taxon>
        <taxon>Euglenozoa</taxon>
        <taxon>Euglenida</taxon>
        <taxon>Spirocuta</taxon>
        <taxon>Euglenophyceae</taxon>
        <taxon>Eutreptiales</taxon>
        <taxon>Eutreptiaceae</taxon>
        <taxon>Eutreptiella</taxon>
    </lineage>
</organism>
<dbReference type="PROSITE" id="PS50297">
    <property type="entry name" value="ANK_REP_REGION"/>
    <property type="match status" value="4"/>
</dbReference>
<protein>
    <recommendedName>
        <fullName evidence="1">Probable pectate lyase C</fullName>
    </recommendedName>
</protein>
<feature type="domain" description="EF-hand" evidence="7">
    <location>
        <begin position="61"/>
        <end position="96"/>
    </location>
</feature>
<feature type="compositionally biased region" description="Low complexity" evidence="6">
    <location>
        <begin position="594"/>
        <end position="604"/>
    </location>
</feature>